<evidence type="ECO:0000313" key="3">
    <source>
        <dbReference type="Proteomes" id="UP001160148"/>
    </source>
</evidence>
<evidence type="ECO:0000313" key="2">
    <source>
        <dbReference type="EMBL" id="CAI6353379.1"/>
    </source>
</evidence>
<sequence>MRKGIVIEAHDHGGHFGLERTIARITADYWFSRLRRYVRQHINMCLDCLVHKRPSGKRPGLLRAGLEGFWPTIFCKQPAHFPTFIGPT</sequence>
<organism evidence="2 3">
    <name type="scientific">Macrosiphum euphorbiae</name>
    <name type="common">potato aphid</name>
    <dbReference type="NCBI Taxonomy" id="13131"/>
    <lineage>
        <taxon>Eukaryota</taxon>
        <taxon>Metazoa</taxon>
        <taxon>Ecdysozoa</taxon>
        <taxon>Arthropoda</taxon>
        <taxon>Hexapoda</taxon>
        <taxon>Insecta</taxon>
        <taxon>Pterygota</taxon>
        <taxon>Neoptera</taxon>
        <taxon>Paraneoptera</taxon>
        <taxon>Hemiptera</taxon>
        <taxon>Sternorrhyncha</taxon>
        <taxon>Aphidomorpha</taxon>
        <taxon>Aphidoidea</taxon>
        <taxon>Aphididae</taxon>
        <taxon>Macrosiphini</taxon>
        <taxon>Macrosiphum</taxon>
    </lineage>
</organism>
<dbReference type="Gene3D" id="1.10.340.70">
    <property type="match status" value="1"/>
</dbReference>
<dbReference type="Proteomes" id="UP001160148">
    <property type="component" value="Unassembled WGS sequence"/>
</dbReference>
<dbReference type="Pfam" id="PF17921">
    <property type="entry name" value="Integrase_H2C2"/>
    <property type="match status" value="1"/>
</dbReference>
<gene>
    <name evidence="2" type="ORF">MEUPH1_LOCUS9507</name>
</gene>
<reference evidence="2 3" key="1">
    <citation type="submission" date="2023-01" db="EMBL/GenBank/DDBJ databases">
        <authorList>
            <person name="Whitehead M."/>
        </authorList>
    </citation>
    <scope>NUCLEOTIDE SEQUENCE [LARGE SCALE GENOMIC DNA]</scope>
</reference>
<dbReference type="AlphaFoldDB" id="A0AAV0WC44"/>
<evidence type="ECO:0000259" key="1">
    <source>
        <dbReference type="Pfam" id="PF17921"/>
    </source>
</evidence>
<comment type="caution">
    <text evidence="2">The sequence shown here is derived from an EMBL/GenBank/DDBJ whole genome shotgun (WGS) entry which is preliminary data.</text>
</comment>
<feature type="domain" description="Integrase zinc-binding" evidence="1">
    <location>
        <begin position="1"/>
        <end position="53"/>
    </location>
</feature>
<keyword evidence="3" id="KW-1185">Reference proteome</keyword>
<dbReference type="InterPro" id="IPR041588">
    <property type="entry name" value="Integrase_H2C2"/>
</dbReference>
<dbReference type="EMBL" id="CARXXK010000002">
    <property type="protein sequence ID" value="CAI6353379.1"/>
    <property type="molecule type" value="Genomic_DNA"/>
</dbReference>
<proteinExistence type="predicted"/>
<protein>
    <recommendedName>
        <fullName evidence="1">Integrase zinc-binding domain-containing protein</fullName>
    </recommendedName>
</protein>
<name>A0AAV0WC44_9HEMI</name>
<accession>A0AAV0WC44</accession>